<dbReference type="GO" id="GO:0008168">
    <property type="term" value="F:methyltransferase activity"/>
    <property type="evidence" value="ECO:0007669"/>
    <property type="project" value="UniProtKB-KW"/>
</dbReference>
<dbReference type="InterPro" id="IPR029063">
    <property type="entry name" value="SAM-dependent_MTases_sf"/>
</dbReference>
<dbReference type="InterPro" id="IPR031339">
    <property type="entry name" value="DUF4942"/>
</dbReference>
<feature type="domain" description="DUF4942" evidence="1">
    <location>
        <begin position="281"/>
        <end position="483"/>
    </location>
</feature>
<evidence type="ECO:0000259" key="1">
    <source>
        <dbReference type="Pfam" id="PF13708"/>
    </source>
</evidence>
<dbReference type="Pfam" id="PF13708">
    <property type="entry name" value="DUF4942"/>
    <property type="match status" value="1"/>
</dbReference>
<dbReference type="GO" id="GO:0032259">
    <property type="term" value="P:methylation"/>
    <property type="evidence" value="ECO:0007669"/>
    <property type="project" value="UniProtKB-KW"/>
</dbReference>
<reference evidence="2 3" key="1">
    <citation type="journal article" date="2015" name="PLoS ONE">
        <title>Genome Sequence of Bacillus endophyticus and Analysis of Its Companion Mechanism in the Ketogulonigenium vulgare-Bacillus Strain Consortium.</title>
        <authorList>
            <person name="Jia N."/>
            <person name="Du J."/>
            <person name="Ding M.Z."/>
            <person name="Gao F."/>
            <person name="Yuan Y.J."/>
        </authorList>
    </citation>
    <scope>NUCLEOTIDE SEQUENCE [LARGE SCALE GENOMIC DNA]</scope>
    <source>
        <strain evidence="2 3">Hbe603</strain>
    </source>
</reference>
<dbReference type="KEGG" id="beo:BEH_07380"/>
<dbReference type="AlphaFoldDB" id="A0A0H4KCV0"/>
<evidence type="ECO:0000313" key="3">
    <source>
        <dbReference type="Proteomes" id="UP000036202"/>
    </source>
</evidence>
<dbReference type="EMBL" id="CP011974">
    <property type="protein sequence ID" value="AKO91937.1"/>
    <property type="molecule type" value="Genomic_DNA"/>
</dbReference>
<dbReference type="Proteomes" id="UP000036202">
    <property type="component" value="Chromosome"/>
</dbReference>
<protein>
    <submittedName>
        <fullName evidence="2">DNA methyltransferase</fullName>
    </submittedName>
</protein>
<dbReference type="SUPFAM" id="SSF53335">
    <property type="entry name" value="S-adenosyl-L-methionine-dependent methyltransferases"/>
    <property type="match status" value="1"/>
</dbReference>
<keyword evidence="3" id="KW-1185">Reference proteome</keyword>
<keyword evidence="2" id="KW-0489">Methyltransferase</keyword>
<dbReference type="OrthoDB" id="270332at2"/>
<dbReference type="PATRIC" id="fig|135735.6.peg.1491"/>
<evidence type="ECO:0000313" key="2">
    <source>
        <dbReference type="EMBL" id="AKO91937.1"/>
    </source>
</evidence>
<reference evidence="3" key="2">
    <citation type="submission" date="2015-06" db="EMBL/GenBank/DDBJ databases">
        <title>Genome Sequence of Bacillus endophyticus and Analysis of its Companion Mechanism in the Ketogulonigenium vulgare-Bacillus strain Consortium.</title>
        <authorList>
            <person name="Jia N."/>
            <person name="Du J."/>
            <person name="Ding M.-Z."/>
            <person name="Gao F."/>
            <person name="Yuan Y.-J."/>
        </authorList>
    </citation>
    <scope>NUCLEOTIDE SEQUENCE [LARGE SCALE GENOMIC DNA]</scope>
    <source>
        <strain evidence="3">Hbe603</strain>
    </source>
</reference>
<organism evidence="2 3">
    <name type="scientific">Priestia filamentosa</name>
    <dbReference type="NCBI Taxonomy" id="1402861"/>
    <lineage>
        <taxon>Bacteria</taxon>
        <taxon>Bacillati</taxon>
        <taxon>Bacillota</taxon>
        <taxon>Bacilli</taxon>
        <taxon>Bacillales</taxon>
        <taxon>Bacillaceae</taxon>
        <taxon>Priestia</taxon>
    </lineage>
</organism>
<accession>A0A0H4KCV0</accession>
<name>A0A0H4KCV0_9BACI</name>
<gene>
    <name evidence="2" type="ORF">BEH_07380</name>
</gene>
<dbReference type="Gene3D" id="3.40.50.150">
    <property type="entry name" value="Vaccinia Virus protein VP39"/>
    <property type="match status" value="1"/>
</dbReference>
<keyword evidence="2" id="KW-0808">Transferase</keyword>
<dbReference type="RefSeq" id="WP_046216897.1">
    <property type="nucleotide sequence ID" value="NZ_CP011974.1"/>
</dbReference>
<sequence>MFNNNPDFYPTPDNLQRKMLNKIDFRKVQSVLEPSAGKGDLVKAIYKQLDYTRNYRRTNKYDVDTIELDENLVHILKGRNYRVVHDNFLSYGTFKKYDAIIANFPFSEGDKHALHAIELAEKQIQSCQLVFLLNADTLKNPFSNTRKHLIRKLEEYNAEVEYIENAFLNSERSTTVETALIYINIEKKESNSILVDELKKEEAHRTNNNQYTSDKLINSDFIKGIVERYNYEVKAGLKLINEYNSLKPLMLKSFEENDTPVLKLELEREDNEESSLENAYIKQIRSKYWQALFSNEQFMGLFTSNLKQKYMQYVNELKDYDFSLYNIYTLRIQLSKEMTQGVEETILNLFEEFSHKHYYDESSKNVHLFNGWKTNKSYKINKKVIIPLNGFNTWWGMKYNPTNYDVLDKLKDIEKVFNYLDDGKTEEIDITDTLKMAEYYQETKKIELKYFYVTFYKKGTCHIEFKNMELLHKFNLFGSQKRGWIPNSFGKTTYSNMTKEEKAVVDSFCGKEEYNKILNNSEYYLYEPEKTLLLDGGVA</sequence>
<proteinExistence type="predicted"/>